<proteinExistence type="predicted"/>
<keyword evidence="2" id="KW-1185">Reference proteome</keyword>
<protein>
    <recommendedName>
        <fullName evidence="3">F-box domain-containing protein</fullName>
    </recommendedName>
</protein>
<evidence type="ECO:0000313" key="1">
    <source>
        <dbReference type="EMBL" id="RDB26961.1"/>
    </source>
</evidence>
<reference evidence="1" key="1">
    <citation type="submission" date="2018-04" db="EMBL/GenBank/DDBJ databases">
        <title>Whole genome sequencing of Hypsizygus marmoreus.</title>
        <authorList>
            <person name="Choi I.-G."/>
            <person name="Min B."/>
            <person name="Kim J.-G."/>
            <person name="Kim S."/>
            <person name="Oh Y.-L."/>
            <person name="Kong W.-S."/>
            <person name="Park H."/>
            <person name="Jeong J."/>
            <person name="Song E.-S."/>
        </authorList>
    </citation>
    <scope>NUCLEOTIDE SEQUENCE [LARGE SCALE GENOMIC DNA]</scope>
    <source>
        <strain evidence="1">51987-8</strain>
    </source>
</reference>
<evidence type="ECO:0000313" key="2">
    <source>
        <dbReference type="Proteomes" id="UP000076154"/>
    </source>
</evidence>
<accession>A0A369JXA9</accession>
<dbReference type="OrthoDB" id="2788229at2759"/>
<evidence type="ECO:0008006" key="3">
    <source>
        <dbReference type="Google" id="ProtNLM"/>
    </source>
</evidence>
<gene>
    <name evidence="1" type="ORF">Hypma_005130</name>
</gene>
<dbReference type="EMBL" id="LUEZ02000021">
    <property type="protein sequence ID" value="RDB26961.1"/>
    <property type="molecule type" value="Genomic_DNA"/>
</dbReference>
<name>A0A369JXA9_HYPMA</name>
<dbReference type="AlphaFoldDB" id="A0A369JXA9"/>
<comment type="caution">
    <text evidence="1">The sequence shown here is derived from an EMBL/GenBank/DDBJ whole genome shotgun (WGS) entry which is preliminary data.</text>
</comment>
<sequence length="432" mass="48986">MPLLPRPIPSEIIDTIIDELHDDTVNLKACSLVTRQFTPRSQYHLLKSITLDFWNPRRKRRHHKAQPLLDILSKSDRLAGCIRHLTLLNYSEGFLDIRTGEFNREDKVLPLLFKKLHKLHSFKLIIDEATGSRSRGISVSLTSAVVAMIQSNPVVELTLKNLVDFPMTFLALHCPELKRLTFRGSIHGMDLVTEEVPAIDHKGATNTKGYLRVLDIDCISAPHIDLLYKTSQLPQSKLSFAHLQELSLTGLHENTVELVSKVVTDAADTLEQFTWDDAGYATPAPNFRSHSMSLAFPYNPTSLKFAFRHYHNQIPHHLHWLSSGLEKAITSTKRLKTLEIVFILDFPYDFSTATLWDECDTWASAFDAFLAGPANPDLDNVTICIAYPDKGSYLPPRYRTEIVTLLGKKLPLLMTKEVLRLDLNCLEMMFGS</sequence>
<dbReference type="InParanoid" id="A0A369JXA9"/>
<organism evidence="1 2">
    <name type="scientific">Hypsizygus marmoreus</name>
    <name type="common">White beech mushroom</name>
    <name type="synonym">Agaricus marmoreus</name>
    <dbReference type="NCBI Taxonomy" id="39966"/>
    <lineage>
        <taxon>Eukaryota</taxon>
        <taxon>Fungi</taxon>
        <taxon>Dikarya</taxon>
        <taxon>Basidiomycota</taxon>
        <taxon>Agaricomycotina</taxon>
        <taxon>Agaricomycetes</taxon>
        <taxon>Agaricomycetidae</taxon>
        <taxon>Agaricales</taxon>
        <taxon>Tricholomatineae</taxon>
        <taxon>Lyophyllaceae</taxon>
        <taxon>Hypsizygus</taxon>
    </lineage>
</organism>
<dbReference type="Proteomes" id="UP000076154">
    <property type="component" value="Unassembled WGS sequence"/>
</dbReference>